<dbReference type="GO" id="GO:0005524">
    <property type="term" value="F:ATP binding"/>
    <property type="evidence" value="ECO:0007669"/>
    <property type="project" value="UniProtKB-UniRule"/>
</dbReference>
<dbReference type="GO" id="GO:0006419">
    <property type="term" value="P:alanyl-tRNA aminoacylation"/>
    <property type="evidence" value="ECO:0007669"/>
    <property type="project" value="InterPro"/>
</dbReference>
<evidence type="ECO:0000256" key="5">
    <source>
        <dbReference type="ARBA" id="ARBA00022598"/>
    </source>
</evidence>
<keyword evidence="4 15" id="KW-0820">tRNA-binding</keyword>
<dbReference type="InterPro" id="IPR018162">
    <property type="entry name" value="Ala-tRNA-ligase_IIc_anticod-bd"/>
</dbReference>
<dbReference type="EC" id="6.1.1.7" evidence="2"/>
<evidence type="ECO:0000256" key="1">
    <source>
        <dbReference type="ARBA" id="ARBA00008429"/>
    </source>
</evidence>
<protein>
    <recommendedName>
        <fullName evidence="3">Alanine--tRNA ligase</fullName>
        <ecNumber evidence="2">6.1.1.7</ecNumber>
    </recommendedName>
    <alternativeName>
        <fullName evidence="13">Alanyl-tRNA synthetase</fullName>
    </alternativeName>
</protein>
<feature type="domain" description="Alanyl-transfer RNA synthetases family profile" evidence="16">
    <location>
        <begin position="40"/>
        <end position="783"/>
    </location>
</feature>
<keyword evidence="5 15" id="KW-0436">Ligase</keyword>
<evidence type="ECO:0000259" key="16">
    <source>
        <dbReference type="PROSITE" id="PS50860"/>
    </source>
</evidence>
<feature type="binding site" evidence="15">
    <location>
        <position position="744"/>
    </location>
    <ligand>
        <name>Zn(2+)</name>
        <dbReference type="ChEBI" id="CHEBI:29105"/>
    </ligand>
</feature>
<keyword evidence="9 15" id="KW-0067">ATP-binding</keyword>
<dbReference type="HAMAP" id="MF_00036_B">
    <property type="entry name" value="Ala_tRNA_synth_B"/>
    <property type="match status" value="1"/>
</dbReference>
<evidence type="ECO:0000256" key="10">
    <source>
        <dbReference type="ARBA" id="ARBA00022884"/>
    </source>
</evidence>
<feature type="domain" description="Alanyl-transfer RNA synthetases family profile" evidence="16">
    <location>
        <begin position="802"/>
        <end position="1159"/>
    </location>
</feature>
<dbReference type="InterPro" id="IPR050058">
    <property type="entry name" value="Ala-tRNA_ligase"/>
</dbReference>
<dbReference type="PANTHER" id="PTHR11777:SF9">
    <property type="entry name" value="ALANINE--TRNA LIGASE, CYTOPLASMIC"/>
    <property type="match status" value="1"/>
</dbReference>
<dbReference type="Gene3D" id="3.30.930.10">
    <property type="entry name" value="Bira Bifunctional Protein, Domain 2"/>
    <property type="match status" value="1"/>
</dbReference>
<evidence type="ECO:0000256" key="9">
    <source>
        <dbReference type="ARBA" id="ARBA00022840"/>
    </source>
</evidence>
<dbReference type="FunFam" id="3.30.980.10:FF:000004">
    <property type="entry name" value="Alanine--tRNA ligase, cytoplasmic"/>
    <property type="match status" value="2"/>
</dbReference>
<evidence type="ECO:0000313" key="18">
    <source>
        <dbReference type="Proteomes" id="UP001497382"/>
    </source>
</evidence>
<keyword evidence="8 15" id="KW-0862">Zinc</keyword>
<keyword evidence="7 15" id="KW-0547">Nucleotide-binding</keyword>
<dbReference type="PANTHER" id="PTHR11777">
    <property type="entry name" value="ALANYL-TRNA SYNTHETASE"/>
    <property type="match status" value="1"/>
</dbReference>
<keyword evidence="18" id="KW-1185">Reference proteome</keyword>
<dbReference type="InterPro" id="IPR002318">
    <property type="entry name" value="Ala-tRNA-lgiase_IIc"/>
</dbReference>
<keyword evidence="10 15" id="KW-0694">RNA-binding</keyword>
<comment type="function">
    <text evidence="15">Catalyzes the attachment of alanine to tRNA(Ala) in a two-step reaction: alanine is first activated by ATP to form Ala-AMP and then transferred to the acceptor end of tRNA(Ala). Also edits incorrectly charged tRNA(Ala) via its editing domain.</text>
</comment>
<dbReference type="CDD" id="cd00673">
    <property type="entry name" value="AlaRS_core"/>
    <property type="match status" value="1"/>
</dbReference>
<comment type="subunit">
    <text evidence="15">Monomer.</text>
</comment>
<dbReference type="InterPro" id="IPR018165">
    <property type="entry name" value="Ala-tRNA-synth_IIc_core"/>
</dbReference>
<organism evidence="17 18">
    <name type="scientific">Larinioides sclopetarius</name>
    <dbReference type="NCBI Taxonomy" id="280406"/>
    <lineage>
        <taxon>Eukaryota</taxon>
        <taxon>Metazoa</taxon>
        <taxon>Ecdysozoa</taxon>
        <taxon>Arthropoda</taxon>
        <taxon>Chelicerata</taxon>
        <taxon>Arachnida</taxon>
        <taxon>Araneae</taxon>
        <taxon>Araneomorphae</taxon>
        <taxon>Entelegynae</taxon>
        <taxon>Araneoidea</taxon>
        <taxon>Araneidae</taxon>
        <taxon>Larinioides</taxon>
    </lineage>
</organism>
<name>A0AAV2B0V6_9ARAC</name>
<dbReference type="NCBIfam" id="TIGR00344">
    <property type="entry name" value="alaS"/>
    <property type="match status" value="1"/>
</dbReference>
<dbReference type="GO" id="GO:0008270">
    <property type="term" value="F:zinc ion binding"/>
    <property type="evidence" value="ECO:0007669"/>
    <property type="project" value="UniProtKB-UniRule"/>
</dbReference>
<keyword evidence="12 15" id="KW-0030">Aminoacyl-tRNA synthetase</keyword>
<feature type="binding site" evidence="15">
    <location>
        <position position="632"/>
    </location>
    <ligand>
        <name>Zn(2+)</name>
        <dbReference type="ChEBI" id="CHEBI:29105"/>
    </ligand>
</feature>
<proteinExistence type="inferred from homology"/>
<gene>
    <name evidence="17" type="ORF">LARSCL_LOCUS16174</name>
</gene>
<dbReference type="SMART" id="SM00863">
    <property type="entry name" value="tRNA_SAD"/>
    <property type="match status" value="2"/>
</dbReference>
<dbReference type="PROSITE" id="PS50860">
    <property type="entry name" value="AA_TRNA_LIGASE_II_ALA"/>
    <property type="match status" value="2"/>
</dbReference>
<dbReference type="SUPFAM" id="SSF55681">
    <property type="entry name" value="Class II aaRS and biotin synthetases"/>
    <property type="match status" value="1"/>
</dbReference>
<comment type="cofactor">
    <cofactor evidence="15">
        <name>Zn(2+)</name>
        <dbReference type="ChEBI" id="CHEBI:29105"/>
    </cofactor>
    <text evidence="15">Binds 1 zinc ion per subunit.</text>
</comment>
<dbReference type="GO" id="GO:0005739">
    <property type="term" value="C:mitochondrion"/>
    <property type="evidence" value="ECO:0007669"/>
    <property type="project" value="TreeGrafter"/>
</dbReference>
<evidence type="ECO:0000256" key="3">
    <source>
        <dbReference type="ARBA" id="ARBA00017959"/>
    </source>
</evidence>
<feature type="binding site" evidence="15">
    <location>
        <position position="740"/>
    </location>
    <ligand>
        <name>Zn(2+)</name>
        <dbReference type="ChEBI" id="CHEBI:29105"/>
    </ligand>
</feature>
<dbReference type="EMBL" id="CAXIEN010000256">
    <property type="protein sequence ID" value="CAL1289883.1"/>
    <property type="molecule type" value="Genomic_DNA"/>
</dbReference>
<evidence type="ECO:0000313" key="17">
    <source>
        <dbReference type="EMBL" id="CAL1289883.1"/>
    </source>
</evidence>
<dbReference type="PRINTS" id="PR00980">
    <property type="entry name" value="TRNASYNTHALA"/>
</dbReference>
<evidence type="ECO:0000256" key="6">
    <source>
        <dbReference type="ARBA" id="ARBA00022723"/>
    </source>
</evidence>
<dbReference type="Gene3D" id="3.30.980.10">
    <property type="entry name" value="Threonyl-trna Synthetase, Chain A, domain 2"/>
    <property type="match status" value="2"/>
</dbReference>
<comment type="domain">
    <text evidence="15">Consists of three domains; the N-terminal catalytic domain, the editing domain and the C-terminal C-Ala domain. The editing domain removes incorrectly charged amino acids, while the C-Ala domain, along with tRNA(Ala), serves as a bridge to cooperatively bring together the editing and aminoacylation centers thus stimulating deacylation of misacylated tRNAs.</text>
</comment>
<comment type="catalytic activity">
    <reaction evidence="14 15">
        <text>tRNA(Ala) + L-alanine + ATP = L-alanyl-tRNA(Ala) + AMP + diphosphate</text>
        <dbReference type="Rhea" id="RHEA:12540"/>
        <dbReference type="Rhea" id="RHEA-COMP:9657"/>
        <dbReference type="Rhea" id="RHEA-COMP:9923"/>
        <dbReference type="ChEBI" id="CHEBI:30616"/>
        <dbReference type="ChEBI" id="CHEBI:33019"/>
        <dbReference type="ChEBI" id="CHEBI:57972"/>
        <dbReference type="ChEBI" id="CHEBI:78442"/>
        <dbReference type="ChEBI" id="CHEBI:78497"/>
        <dbReference type="ChEBI" id="CHEBI:456215"/>
        <dbReference type="EC" id="6.1.1.7"/>
    </reaction>
</comment>
<dbReference type="Gene3D" id="2.40.30.130">
    <property type="match status" value="2"/>
</dbReference>
<keyword evidence="11 15" id="KW-0648">Protein biosynthesis</keyword>
<dbReference type="SUPFAM" id="SSF101353">
    <property type="entry name" value="Putative anticodon-binding domain of alanyl-tRNA synthetase (AlaRS)"/>
    <property type="match status" value="1"/>
</dbReference>
<evidence type="ECO:0000256" key="8">
    <source>
        <dbReference type="ARBA" id="ARBA00022833"/>
    </source>
</evidence>
<dbReference type="InterPro" id="IPR018164">
    <property type="entry name" value="Ala-tRNA-synth_IIc_N"/>
</dbReference>
<dbReference type="InterPro" id="IPR023033">
    <property type="entry name" value="Ala_tRNA_ligase_euk/bac"/>
</dbReference>
<dbReference type="GO" id="GO:0002161">
    <property type="term" value="F:aminoacyl-tRNA deacylase activity"/>
    <property type="evidence" value="ECO:0007669"/>
    <property type="project" value="TreeGrafter"/>
</dbReference>
<evidence type="ECO:0000256" key="4">
    <source>
        <dbReference type="ARBA" id="ARBA00022555"/>
    </source>
</evidence>
<comment type="similarity">
    <text evidence="1">Belongs to the class-II aminoacyl-tRNA synthetase family. Alax-L subfamily.</text>
</comment>
<evidence type="ECO:0000256" key="2">
    <source>
        <dbReference type="ARBA" id="ARBA00013168"/>
    </source>
</evidence>
<dbReference type="InterPro" id="IPR012947">
    <property type="entry name" value="tRNA_SAD"/>
</dbReference>
<evidence type="ECO:0000256" key="13">
    <source>
        <dbReference type="ARBA" id="ARBA00032577"/>
    </source>
</evidence>
<dbReference type="SUPFAM" id="SSF55186">
    <property type="entry name" value="ThrRS/AlaRS common domain"/>
    <property type="match status" value="2"/>
</dbReference>
<evidence type="ECO:0000256" key="7">
    <source>
        <dbReference type="ARBA" id="ARBA00022741"/>
    </source>
</evidence>
<sequence length="1365" mass="153555">MKLLKTKIVNKSFCISAIRRLSFIQNNSENKVNPKKAEQFSSKNVRDLFLKYFVNEKNHTYVPSSPVFLNNDPSLLFVNAGMNQFRSLFLNKTYPGHPLHNLKRAANSQKCVRLSGKHNDLKDVGVDLYHHTFFEMLGNWSFGDYSKAEACKMAWELLTNVYGLKSENLYVTYFGGDKSLEVPPDEECKRIWLEIGVHPSHIFPFGAKDNFWEMADKGPCGPCTEIHYDFLSSGPETVAQKINTDCHDVMEVWNLVFVQYNREKGNLLKSIPTLNVDTGMGLERLTAVLQGTSSNYDTDLFIPLFEAIESNFKVRPYSGKTGIDDADGLDTAYRILADHSRMFSVAIADGVFPDTYDSGHILRKIIRRAAYTANRVMKTRPGALSSLVPYVAKTLDFYPEIDKHIDEIIYIVNDEEKAFHHVINRGRKARNKMISQNPNRVLTGQQTVDLHDIYGLENNIIQDLADEVNVTIDWKDSERVREKKLQQVYSLREEKSSDILKLINDLTKKNVSVSDDSFKYCYSTEKDAFGVQSISANILAIFSEKEMISEAKEGTQCILVLDKTNFYSEAGGQISDVGNIYNQDFNFQVNNVTSAQGYVFHHGQVMQGKMTCNAVINMDVDKKHRLSCSQNHTVTHLLNTALRKILPYTAQRSSHAGPSHMKYTFSAKAYLTDQQLKAIEIHVNQMIQNKLEVFRNEVPFEELLTHPNAILLRGEEYPETVSVISIGSADCKDAVSVEPCCGTHVYNTADIKDFVLIPSKSHGSGVKVLSAVTGDLASVVQENGNALCRKVSDIKQKIDATFEKPNVPLDIYLDLLKQVKSLIKECQTKYDAPLRDLKESEAILNDLKLKLGDFINASSRTDMNLDDSGMLSQGHKIDPQVLKDLKVKKVPLTNDTFKYEYCEKGVKPISAKVVAVVRDGQLVDCVERGLNCQLVLDKTNFYAEGDDQAGDEGKITCDDYTVKINKVYEVNGYIFHDGYVEEGSAVADKVVDLAVNEEHRLACSQNHTALHLLSRAMKNTLPYFFPLSANAGPKDLSLNFSSKGSISDDQLRIIEMNVQESIQAKLDVAQSQMPIESLKEVPPCKAALIKEFEHHVPVVKIGRSDDSNALKSVEPCCGTHVKSTGDVGLFIIITQKNAKNKERLIRAVTGKQALVVEKDGQNYDKELSELEQHVSACLEKPQRDVLELWDCLREVKEAKVHHETELPLLLFREHQAKLTELTKQLTKATDDFVQNGFREVKSEIEDVLKKFSDEKFIVHHLSSIGDGKKIINYAIEKSAEKPAIYFAKDGHKSIICSCSVPKSLVSSSFSALLWINPVASVLEGQARTLFKDQELFYSVISKRIDKIDEAKAIAMKFVDLYLSNK</sequence>
<evidence type="ECO:0000256" key="12">
    <source>
        <dbReference type="ARBA" id="ARBA00023146"/>
    </source>
</evidence>
<reference evidence="17 18" key="1">
    <citation type="submission" date="2024-04" db="EMBL/GenBank/DDBJ databases">
        <authorList>
            <person name="Rising A."/>
            <person name="Reimegard J."/>
            <person name="Sonavane S."/>
            <person name="Akerstrom W."/>
            <person name="Nylinder S."/>
            <person name="Hedman E."/>
            <person name="Kallberg Y."/>
        </authorList>
    </citation>
    <scope>NUCLEOTIDE SEQUENCE [LARGE SCALE GENOMIC DNA]</scope>
</reference>
<keyword evidence="6 15" id="KW-0479">Metal-binding</keyword>
<evidence type="ECO:0000256" key="11">
    <source>
        <dbReference type="ARBA" id="ARBA00022917"/>
    </source>
</evidence>
<dbReference type="InterPro" id="IPR009000">
    <property type="entry name" value="Transl_B-barrel_sf"/>
</dbReference>
<comment type="caution">
    <text evidence="17">The sequence shown here is derived from an EMBL/GenBank/DDBJ whole genome shotgun (WGS) entry which is preliminary data.</text>
</comment>
<evidence type="ECO:0000256" key="14">
    <source>
        <dbReference type="ARBA" id="ARBA00048300"/>
    </source>
</evidence>
<dbReference type="Pfam" id="PF01411">
    <property type="entry name" value="tRNA-synt_2c"/>
    <property type="match status" value="2"/>
</dbReference>
<dbReference type="Pfam" id="PF07973">
    <property type="entry name" value="tRNA_SAD"/>
    <property type="match status" value="2"/>
</dbReference>
<dbReference type="FunFam" id="3.30.930.10:FF:000011">
    <property type="entry name" value="Alanine--tRNA ligase, cytoplasmic"/>
    <property type="match status" value="1"/>
</dbReference>
<dbReference type="GO" id="GO:0004813">
    <property type="term" value="F:alanine-tRNA ligase activity"/>
    <property type="evidence" value="ECO:0007669"/>
    <property type="project" value="UniProtKB-UniRule"/>
</dbReference>
<dbReference type="InterPro" id="IPR018163">
    <property type="entry name" value="Thr/Ala-tRNA-synth_IIc_edit"/>
</dbReference>
<dbReference type="GO" id="GO:0000049">
    <property type="term" value="F:tRNA binding"/>
    <property type="evidence" value="ECO:0007669"/>
    <property type="project" value="UniProtKB-KW"/>
</dbReference>
<dbReference type="InterPro" id="IPR045864">
    <property type="entry name" value="aa-tRNA-synth_II/BPL/LPL"/>
</dbReference>
<feature type="binding site" evidence="15">
    <location>
        <position position="636"/>
    </location>
    <ligand>
        <name>Zn(2+)</name>
        <dbReference type="ChEBI" id="CHEBI:29105"/>
    </ligand>
</feature>
<dbReference type="SUPFAM" id="SSF50447">
    <property type="entry name" value="Translation proteins"/>
    <property type="match status" value="2"/>
</dbReference>
<evidence type="ECO:0000256" key="15">
    <source>
        <dbReference type="HAMAP-Rule" id="MF_03133"/>
    </source>
</evidence>
<dbReference type="Proteomes" id="UP001497382">
    <property type="component" value="Unassembled WGS sequence"/>
</dbReference>
<accession>A0AAV2B0V6</accession>